<gene>
    <name evidence="5" type="primary">dnaB</name>
    <name evidence="5" type="ORF">WFA24289_01589</name>
</gene>
<dbReference type="InterPro" id="IPR006343">
    <property type="entry name" value="DnaB/C_C"/>
</dbReference>
<sequence>MTDLKQQLNPMSGFILSEGAKLTDYDQSIITALYQPIIGPDALVLLNTFWNLIDQQPLISERILHTTLMNIVNLSPQAIVASRGRLEAVNLMQTWHNTDTLGEYYVYELHAPLQPQQFFTDELMSVLLLSAVESSYYQKLQQRFQLRQLRQIDGDNISQKITDVFNVSSDAFQKVASLTPKSSQRQNKATIAYDEIVAENAADFDFELLVDSLQNTGINRQTLELKRNMLFALHQTVGINELELSKYIRKTMTFDTFEINDDLLKQQVIDAYRPRNKQMAPKVADTSATLNTKVADNEVTTLPVAVQTVLRNAAELKPREFLQSVKEEKNGFPTANEVKTITDVIEANVLPLEVVNILIFYVLITLGRDNINRAYFNSIANTLSQNHISDALNALKFLGKFQREQQTKVTKKYATGRSSKKVETKPTYAKEPTPEVSASELAATKASLERLKQSRLQQDKAQGGQA</sequence>
<evidence type="ECO:0000259" key="3">
    <source>
        <dbReference type="Pfam" id="PF07261"/>
    </source>
</evidence>
<accession>A0ABM8Z7N5</accession>
<dbReference type="Pfam" id="PF25888">
    <property type="entry name" value="WHD_DnaB"/>
    <property type="match status" value="1"/>
</dbReference>
<proteinExistence type="inferred from homology"/>
<comment type="similarity">
    <text evidence="1">Belongs to the DnaB/DnaD family.</text>
</comment>
<reference evidence="5 6" key="1">
    <citation type="submission" date="2021-11" db="EMBL/GenBank/DDBJ databases">
        <authorList>
            <person name="Depoorter E."/>
        </authorList>
    </citation>
    <scope>NUCLEOTIDE SEQUENCE [LARGE SCALE GENOMIC DNA]</scope>
    <source>
        <strain evidence="5 6">LMG 24289</strain>
    </source>
</reference>
<organism evidence="5 6">
    <name type="scientific">Periweissella fabaria</name>
    <dbReference type="NCBI Taxonomy" id="546157"/>
    <lineage>
        <taxon>Bacteria</taxon>
        <taxon>Bacillati</taxon>
        <taxon>Bacillota</taxon>
        <taxon>Bacilli</taxon>
        <taxon>Lactobacillales</taxon>
        <taxon>Lactobacillaceae</taxon>
        <taxon>Periweissella</taxon>
    </lineage>
</organism>
<comment type="caution">
    <text evidence="5">The sequence shown here is derived from an EMBL/GenBank/DDBJ whole genome shotgun (WGS) entry which is preliminary data.</text>
</comment>
<dbReference type="EMBL" id="CAKKNS010000007">
    <property type="protein sequence ID" value="CAH0417257.1"/>
    <property type="molecule type" value="Genomic_DNA"/>
</dbReference>
<dbReference type="Pfam" id="PF07261">
    <property type="entry name" value="DnaB_2"/>
    <property type="match status" value="1"/>
</dbReference>
<feature type="domain" description="DnaB/C C-terminal" evidence="3">
    <location>
        <begin position="323"/>
        <end position="394"/>
    </location>
</feature>
<dbReference type="InterPro" id="IPR058660">
    <property type="entry name" value="WHD_DnaB"/>
</dbReference>
<dbReference type="RefSeq" id="WP_230097283.1">
    <property type="nucleotide sequence ID" value="NZ_CAKKNS010000007.1"/>
</dbReference>
<name>A0ABM8Z7N5_9LACO</name>
<dbReference type="Proteomes" id="UP000789707">
    <property type="component" value="Unassembled WGS sequence"/>
</dbReference>
<feature type="domain" description="Replicative helicase loading/DNA remodeling protein DnaB N-terminal winged helix" evidence="4">
    <location>
        <begin position="18"/>
        <end position="259"/>
    </location>
</feature>
<keyword evidence="6" id="KW-1185">Reference proteome</keyword>
<evidence type="ECO:0000256" key="1">
    <source>
        <dbReference type="ARBA" id="ARBA00093462"/>
    </source>
</evidence>
<evidence type="ECO:0000259" key="4">
    <source>
        <dbReference type="Pfam" id="PF25888"/>
    </source>
</evidence>
<evidence type="ECO:0000313" key="5">
    <source>
        <dbReference type="EMBL" id="CAH0417257.1"/>
    </source>
</evidence>
<feature type="region of interest" description="Disordered" evidence="2">
    <location>
        <begin position="409"/>
        <end position="441"/>
    </location>
</feature>
<protein>
    <submittedName>
        <fullName evidence="5">Replication initiation and membrane attachment protein</fullName>
    </submittedName>
</protein>
<evidence type="ECO:0000256" key="2">
    <source>
        <dbReference type="SAM" id="MobiDB-lite"/>
    </source>
</evidence>
<evidence type="ECO:0000313" key="6">
    <source>
        <dbReference type="Proteomes" id="UP000789707"/>
    </source>
</evidence>